<dbReference type="InterPro" id="IPR007234">
    <property type="entry name" value="Vps53_N"/>
</dbReference>
<protein>
    <submittedName>
        <fullName evidence="4">Vps53-like protein</fullName>
    </submittedName>
</protein>
<dbReference type="GO" id="GO:0000938">
    <property type="term" value="C:GARP complex"/>
    <property type="evidence" value="ECO:0007669"/>
    <property type="project" value="InterPro"/>
</dbReference>
<evidence type="ECO:0000259" key="3">
    <source>
        <dbReference type="Pfam" id="PF04100"/>
    </source>
</evidence>
<organism evidence="4 5">
    <name type="scientific">Piptocephalis cylindrospora</name>
    <dbReference type="NCBI Taxonomy" id="1907219"/>
    <lineage>
        <taxon>Eukaryota</taxon>
        <taxon>Fungi</taxon>
        <taxon>Fungi incertae sedis</taxon>
        <taxon>Zoopagomycota</taxon>
        <taxon>Zoopagomycotina</taxon>
        <taxon>Zoopagomycetes</taxon>
        <taxon>Zoopagales</taxon>
        <taxon>Piptocephalidaceae</taxon>
        <taxon>Piptocephalis</taxon>
    </lineage>
</organism>
<dbReference type="PANTHER" id="PTHR12820:SF0">
    <property type="entry name" value="VACUOLAR PROTEIN SORTING-ASSOCIATED PROTEIN 53 HOMOLOG"/>
    <property type="match status" value="1"/>
</dbReference>
<gene>
    <name evidence="4" type="ORF">BJ684DRAFT_18873</name>
</gene>
<accession>A0A4P9Y7G6</accession>
<sequence>MATTTKQSQDQEPQIAEEERLRKTDRLRRLATLDDPYEPVEFDLHRRLDALFPDASTVLAHLDGQILELEKELRQTSQDQLIDEENAQEALAHAQASLKNLLEEVERISRHAEASEAMMTDITQDISTLDISKRNLTTSVTLLKRLQMLDQAVGKLQDASNQRNIRAAGPLLQAVDGLLLHFDTYRQITEVSDLIDRTQKLKSEFQVIVFRLFEERSRLLEWYTKSQLREYCEIFRGNEEVAALDATARRYAWLRRLMKGFEESGQAEIFPSKWRVDQLVCERFCRETHNDLKDVLAKKDSYDISLMLKVLHLTIDFETQLQDRFSRKKLSGPSTQRDGFNTEDLDGVEGVQEPTSFHGLISSAFEPYLGLYIESKDKTLLEMMDKYKRQTLTEAEARVQVLSSATDLFYFYRETITQAARFSTRQPFWDLTQLLAKRLGT</sequence>
<dbReference type="AlphaFoldDB" id="A0A4P9Y7G6"/>
<feature type="domain" description="Vps53 N-terminal" evidence="3">
    <location>
        <begin position="57"/>
        <end position="215"/>
    </location>
</feature>
<feature type="coiled-coil region" evidence="1">
    <location>
        <begin position="59"/>
        <end position="118"/>
    </location>
</feature>
<evidence type="ECO:0000313" key="5">
    <source>
        <dbReference type="Proteomes" id="UP000267251"/>
    </source>
</evidence>
<dbReference type="OrthoDB" id="10261632at2759"/>
<feature type="compositionally biased region" description="Polar residues" evidence="2">
    <location>
        <begin position="1"/>
        <end position="12"/>
    </location>
</feature>
<dbReference type="PANTHER" id="PTHR12820">
    <property type="entry name" value="VACUOLAR SORTING PROTEIN 53"/>
    <property type="match status" value="1"/>
</dbReference>
<dbReference type="InterPro" id="IPR039766">
    <property type="entry name" value="Vps53"/>
</dbReference>
<dbReference type="GO" id="GO:0005829">
    <property type="term" value="C:cytosol"/>
    <property type="evidence" value="ECO:0007669"/>
    <property type="project" value="GOC"/>
</dbReference>
<keyword evidence="1" id="KW-0175">Coiled coil</keyword>
<dbReference type="Proteomes" id="UP000267251">
    <property type="component" value="Unassembled WGS sequence"/>
</dbReference>
<feature type="non-terminal residue" evidence="4">
    <location>
        <position position="441"/>
    </location>
</feature>
<name>A0A4P9Y7G6_9FUNG</name>
<proteinExistence type="predicted"/>
<dbReference type="Pfam" id="PF04100">
    <property type="entry name" value="Vps53_N"/>
    <property type="match status" value="2"/>
</dbReference>
<dbReference type="GO" id="GO:0042147">
    <property type="term" value="P:retrograde transport, endosome to Golgi"/>
    <property type="evidence" value="ECO:0007669"/>
    <property type="project" value="InterPro"/>
</dbReference>
<dbReference type="EMBL" id="KZ987795">
    <property type="protein sequence ID" value="RKP14752.1"/>
    <property type="molecule type" value="Genomic_DNA"/>
</dbReference>
<keyword evidence="5" id="KW-1185">Reference proteome</keyword>
<reference evidence="5" key="1">
    <citation type="journal article" date="2018" name="Nat. Microbiol.">
        <title>Leveraging single-cell genomics to expand the fungal tree of life.</title>
        <authorList>
            <person name="Ahrendt S.R."/>
            <person name="Quandt C.A."/>
            <person name="Ciobanu D."/>
            <person name="Clum A."/>
            <person name="Salamov A."/>
            <person name="Andreopoulos B."/>
            <person name="Cheng J.F."/>
            <person name="Woyke T."/>
            <person name="Pelin A."/>
            <person name="Henrissat B."/>
            <person name="Reynolds N.K."/>
            <person name="Benny G.L."/>
            <person name="Smith M.E."/>
            <person name="James T.Y."/>
            <person name="Grigoriev I.V."/>
        </authorList>
    </citation>
    <scope>NUCLEOTIDE SEQUENCE [LARGE SCALE GENOMIC DNA]</scope>
</reference>
<evidence type="ECO:0000313" key="4">
    <source>
        <dbReference type="EMBL" id="RKP14752.1"/>
    </source>
</evidence>
<feature type="domain" description="Vps53 N-terminal" evidence="3">
    <location>
        <begin position="216"/>
        <end position="388"/>
    </location>
</feature>
<evidence type="ECO:0000256" key="2">
    <source>
        <dbReference type="SAM" id="MobiDB-lite"/>
    </source>
</evidence>
<evidence type="ECO:0000256" key="1">
    <source>
        <dbReference type="SAM" id="Coils"/>
    </source>
</evidence>
<feature type="region of interest" description="Disordered" evidence="2">
    <location>
        <begin position="1"/>
        <end position="23"/>
    </location>
</feature>